<comment type="subcellular location">
    <subcellularLocation>
        <location evidence="1">Nucleus</location>
    </subcellularLocation>
</comment>
<feature type="domain" description="BPM/SPOP BACK" evidence="7">
    <location>
        <begin position="71"/>
        <end position="121"/>
    </location>
</feature>
<proteinExistence type="inferred from homology"/>
<organism evidence="8 9">
    <name type="scientific">Mesorhabditis belari</name>
    <dbReference type="NCBI Taxonomy" id="2138241"/>
    <lineage>
        <taxon>Eukaryota</taxon>
        <taxon>Metazoa</taxon>
        <taxon>Ecdysozoa</taxon>
        <taxon>Nematoda</taxon>
        <taxon>Chromadorea</taxon>
        <taxon>Rhabditida</taxon>
        <taxon>Rhabditina</taxon>
        <taxon>Rhabditomorpha</taxon>
        <taxon>Rhabditoidea</taxon>
        <taxon>Rhabditidae</taxon>
        <taxon>Mesorhabditinae</taxon>
        <taxon>Mesorhabditis</taxon>
    </lineage>
</organism>
<dbReference type="Pfam" id="PF24570">
    <property type="entry name" value="BACK_BPM_SPOP"/>
    <property type="match status" value="1"/>
</dbReference>
<dbReference type="Gene3D" id="3.30.710.10">
    <property type="entry name" value="Potassium Channel Kv1.1, Chain A"/>
    <property type="match status" value="1"/>
</dbReference>
<evidence type="ECO:0000313" key="9">
    <source>
        <dbReference type="WBParaSite" id="MBELARI_LOCUS11380"/>
    </source>
</evidence>
<dbReference type="InterPro" id="IPR056423">
    <property type="entry name" value="BACK_BPM_SPOP"/>
</dbReference>
<evidence type="ECO:0000256" key="1">
    <source>
        <dbReference type="ARBA" id="ARBA00004123"/>
    </source>
</evidence>
<sequence>MKESSTSEVCIDDVDAEVVKEMLHFMYTGTSPRLDAMAPNLIAAADKYDLHRLKVMCEQALCLALTAENACMTLVLADLYNADQLRQHSINFINVHANEVMQSDGWQDLVHQHSQLLAEVFKALATQQIPPIVHTQPPKKRSKQTSSLDGNSR</sequence>
<dbReference type="Gene3D" id="6.20.250.50">
    <property type="match status" value="1"/>
</dbReference>
<dbReference type="InterPro" id="IPR011333">
    <property type="entry name" value="SKP1/BTB/POZ_sf"/>
</dbReference>
<protein>
    <recommendedName>
        <fullName evidence="10">BTB domain-containing protein</fullName>
    </recommendedName>
</protein>
<dbReference type="Proteomes" id="UP000887575">
    <property type="component" value="Unassembled WGS sequence"/>
</dbReference>
<dbReference type="PANTHER" id="PTHR24413">
    <property type="entry name" value="SPECKLE-TYPE POZ PROTEIN"/>
    <property type="match status" value="1"/>
</dbReference>
<evidence type="ECO:0000256" key="2">
    <source>
        <dbReference type="ARBA" id="ARBA00010846"/>
    </source>
</evidence>
<evidence type="ECO:0000313" key="8">
    <source>
        <dbReference type="Proteomes" id="UP000887575"/>
    </source>
</evidence>
<keyword evidence="4" id="KW-0539">Nucleus</keyword>
<dbReference type="GO" id="GO:0005634">
    <property type="term" value="C:nucleus"/>
    <property type="evidence" value="ECO:0007669"/>
    <property type="project" value="UniProtKB-SubCell"/>
</dbReference>
<evidence type="ECO:0000259" key="7">
    <source>
        <dbReference type="Pfam" id="PF24570"/>
    </source>
</evidence>
<feature type="domain" description="BTB" evidence="6">
    <location>
        <begin position="2"/>
        <end position="62"/>
    </location>
</feature>
<keyword evidence="3" id="KW-0833">Ubl conjugation pathway</keyword>
<dbReference type="Pfam" id="PF00651">
    <property type="entry name" value="BTB"/>
    <property type="match status" value="1"/>
</dbReference>
<evidence type="ECO:0000256" key="3">
    <source>
        <dbReference type="ARBA" id="ARBA00022786"/>
    </source>
</evidence>
<evidence type="ECO:0000256" key="4">
    <source>
        <dbReference type="ARBA" id="ARBA00023242"/>
    </source>
</evidence>
<accession>A0AAF3EBQ6</accession>
<evidence type="ECO:0000259" key="6">
    <source>
        <dbReference type="Pfam" id="PF00651"/>
    </source>
</evidence>
<keyword evidence="8" id="KW-1185">Reference proteome</keyword>
<feature type="compositionally biased region" description="Polar residues" evidence="5">
    <location>
        <begin position="144"/>
        <end position="153"/>
    </location>
</feature>
<name>A0AAF3EBQ6_9BILA</name>
<dbReference type="AlphaFoldDB" id="A0AAF3EBQ6"/>
<evidence type="ECO:0008006" key="10">
    <source>
        <dbReference type="Google" id="ProtNLM"/>
    </source>
</evidence>
<dbReference type="Gene3D" id="6.10.250.3030">
    <property type="match status" value="1"/>
</dbReference>
<reference evidence="9" key="1">
    <citation type="submission" date="2024-02" db="UniProtKB">
        <authorList>
            <consortium name="WormBaseParasite"/>
        </authorList>
    </citation>
    <scope>IDENTIFICATION</scope>
</reference>
<dbReference type="InterPro" id="IPR000210">
    <property type="entry name" value="BTB/POZ_dom"/>
</dbReference>
<comment type="similarity">
    <text evidence="2">Belongs to the Tdpoz family.</text>
</comment>
<dbReference type="WBParaSite" id="MBELARI_LOCUS11380">
    <property type="protein sequence ID" value="MBELARI_LOCUS11380"/>
    <property type="gene ID" value="MBELARI_LOCUS11380"/>
</dbReference>
<evidence type="ECO:0000256" key="5">
    <source>
        <dbReference type="SAM" id="MobiDB-lite"/>
    </source>
</evidence>
<dbReference type="SUPFAM" id="SSF54695">
    <property type="entry name" value="POZ domain"/>
    <property type="match status" value="1"/>
</dbReference>
<feature type="region of interest" description="Disordered" evidence="5">
    <location>
        <begin position="132"/>
        <end position="153"/>
    </location>
</feature>